<dbReference type="GO" id="GO:0005732">
    <property type="term" value="C:sno(s)RNA-containing ribonucleoprotein complex"/>
    <property type="evidence" value="ECO:0007669"/>
    <property type="project" value="InterPro"/>
</dbReference>
<keyword evidence="2" id="KW-0690">Ribosome biogenesis</keyword>
<evidence type="ECO:0000256" key="3">
    <source>
        <dbReference type="ARBA" id="ARBA00022552"/>
    </source>
</evidence>
<reference evidence="7" key="1">
    <citation type="submission" date="2024-06" db="EMBL/GenBank/DDBJ databases">
        <authorList>
            <person name="Liu X."/>
            <person name="Lenzi L."/>
            <person name="Haldenby T S."/>
            <person name="Uol C."/>
        </authorList>
    </citation>
    <scope>NUCLEOTIDE SEQUENCE</scope>
</reference>
<sequence length="263" mass="30176">MKEQKEDFEMLQERVEAETDRLERKMLDAKPWYLKGEIAARDREENTVLEEYLDVQRHGQFRPPPADEDVIQEFIKKSIKEQSFDSPVFKSKEQPLEKSKPYLIDSTTQKSLVEDYENLFARNNLLEKEQNDPVKTAIQAEMLDIFEKLDSLSHLHFVPYKHQPEVSVIQGKPALVMEEAGPTAVSNVDLLAPEEVCAPRGEVLKGSTELTATDKRRHRKKLMRIRSKRSHLKSTSSAGDKRAALAKVIRMAHRPGSNVKIVS</sequence>
<dbReference type="GO" id="GO:0032040">
    <property type="term" value="C:small-subunit processome"/>
    <property type="evidence" value="ECO:0007669"/>
    <property type="project" value="TreeGrafter"/>
</dbReference>
<evidence type="ECO:0000256" key="2">
    <source>
        <dbReference type="ARBA" id="ARBA00022517"/>
    </source>
</evidence>
<dbReference type="AlphaFoldDB" id="A0AAV2T9F2"/>
<organism evidence="7 8">
    <name type="scientific">Calicophoron daubneyi</name>
    <name type="common">Rumen fluke</name>
    <name type="synonym">Paramphistomum daubneyi</name>
    <dbReference type="NCBI Taxonomy" id="300641"/>
    <lineage>
        <taxon>Eukaryota</taxon>
        <taxon>Metazoa</taxon>
        <taxon>Spiralia</taxon>
        <taxon>Lophotrochozoa</taxon>
        <taxon>Platyhelminthes</taxon>
        <taxon>Trematoda</taxon>
        <taxon>Digenea</taxon>
        <taxon>Plagiorchiida</taxon>
        <taxon>Pronocephalata</taxon>
        <taxon>Paramphistomoidea</taxon>
        <taxon>Paramphistomidae</taxon>
        <taxon>Calicophoron</taxon>
    </lineage>
</organism>
<gene>
    <name evidence="7" type="ORF">CDAUBV1_LOCUS5508</name>
</gene>
<comment type="similarity">
    <text evidence="6">Belongs to the MPP10 family.</text>
</comment>
<keyword evidence="4" id="KW-0539">Nucleus</keyword>
<proteinExistence type="inferred from homology"/>
<evidence type="ECO:0000256" key="6">
    <source>
        <dbReference type="ARBA" id="ARBA00029455"/>
    </source>
</evidence>
<dbReference type="GO" id="GO:0006364">
    <property type="term" value="P:rRNA processing"/>
    <property type="evidence" value="ECO:0007669"/>
    <property type="project" value="UniProtKB-KW"/>
</dbReference>
<dbReference type="Proteomes" id="UP001497525">
    <property type="component" value="Unassembled WGS sequence"/>
</dbReference>
<keyword evidence="5" id="KW-0687">Ribonucleoprotein</keyword>
<keyword evidence="3" id="KW-0698">rRNA processing</keyword>
<dbReference type="Pfam" id="PF04006">
    <property type="entry name" value="Mpp10"/>
    <property type="match status" value="1"/>
</dbReference>
<dbReference type="EMBL" id="CAXLJL010000134">
    <property type="protein sequence ID" value="CAL5132659.1"/>
    <property type="molecule type" value="Genomic_DNA"/>
</dbReference>
<evidence type="ECO:0000256" key="1">
    <source>
        <dbReference type="ARBA" id="ARBA00004604"/>
    </source>
</evidence>
<evidence type="ECO:0000256" key="5">
    <source>
        <dbReference type="ARBA" id="ARBA00023274"/>
    </source>
</evidence>
<dbReference type="GO" id="GO:0034457">
    <property type="term" value="C:Mpp10 complex"/>
    <property type="evidence" value="ECO:0007669"/>
    <property type="project" value="InterPro"/>
</dbReference>
<name>A0AAV2T9F2_CALDB</name>
<evidence type="ECO:0000313" key="7">
    <source>
        <dbReference type="EMBL" id="CAL5132659.1"/>
    </source>
</evidence>
<evidence type="ECO:0000256" key="4">
    <source>
        <dbReference type="ARBA" id="ARBA00023242"/>
    </source>
</evidence>
<dbReference type="InterPro" id="IPR012173">
    <property type="entry name" value="Mpp10"/>
</dbReference>
<evidence type="ECO:0000313" key="8">
    <source>
        <dbReference type="Proteomes" id="UP001497525"/>
    </source>
</evidence>
<dbReference type="PANTHER" id="PTHR17039:SF0">
    <property type="entry name" value="U3 SMALL NUCLEOLAR RIBONUCLEOPROTEIN PROTEIN MPP10"/>
    <property type="match status" value="1"/>
</dbReference>
<comment type="subcellular location">
    <subcellularLocation>
        <location evidence="1">Nucleus</location>
        <location evidence="1">Nucleolus</location>
    </subcellularLocation>
</comment>
<accession>A0AAV2T9F2</accession>
<protein>
    <submittedName>
        <fullName evidence="7">Uncharacterized protein</fullName>
    </submittedName>
</protein>
<comment type="caution">
    <text evidence="7">The sequence shown here is derived from an EMBL/GenBank/DDBJ whole genome shotgun (WGS) entry which is preliminary data.</text>
</comment>
<dbReference type="PANTHER" id="PTHR17039">
    <property type="entry name" value="U3 SMALL NUCLEOLAR RIBONUCLEOPROTEIN PROTEIN MPP10"/>
    <property type="match status" value="1"/>
</dbReference>